<dbReference type="Proteomes" id="UP000318422">
    <property type="component" value="Unassembled WGS sequence"/>
</dbReference>
<dbReference type="EMBL" id="BJNV01000083">
    <property type="protein sequence ID" value="GEC97402.1"/>
    <property type="molecule type" value="Genomic_DNA"/>
</dbReference>
<keyword evidence="2" id="KW-1185">Reference proteome</keyword>
<gene>
    <name evidence="1" type="ORF">ZRA01_34750</name>
</gene>
<evidence type="ECO:0000313" key="2">
    <source>
        <dbReference type="Proteomes" id="UP000318422"/>
    </source>
</evidence>
<comment type="caution">
    <text evidence="1">The sequence shown here is derived from an EMBL/GenBank/DDBJ whole genome shotgun (WGS) entry which is preliminary data.</text>
</comment>
<accession>A0A4Y4CZ69</accession>
<evidence type="ECO:0008006" key="3">
    <source>
        <dbReference type="Google" id="ProtNLM"/>
    </source>
</evidence>
<proteinExistence type="predicted"/>
<dbReference type="AlphaFoldDB" id="A0A4Y4CZ69"/>
<protein>
    <recommendedName>
        <fullName evidence="3">Glycosyl transferase family 1 domain-containing protein</fullName>
    </recommendedName>
</protein>
<reference evidence="1 2" key="1">
    <citation type="submission" date="2019-06" db="EMBL/GenBank/DDBJ databases">
        <title>Whole genome shotgun sequence of Zoogloea ramigera NBRC 15342.</title>
        <authorList>
            <person name="Hosoyama A."/>
            <person name="Uohara A."/>
            <person name="Ohji S."/>
            <person name="Ichikawa N."/>
        </authorList>
    </citation>
    <scope>NUCLEOTIDE SEQUENCE [LARGE SCALE GENOMIC DNA]</scope>
    <source>
        <strain evidence="1 2">NBRC 15342</strain>
    </source>
</reference>
<sequence>MLEESGRKVNVLIAGRSNSPEGDLLIKHSFAEYLGPVSNEEALACCYRADLVFTFYDPSIPINVVAEPNKWGDCVATGTPFLANSEIETAKPFYQSGCCFLTPYADYQKLAELLWDLKVSSEKLELARSAIGNQDFVFWDDAMERVLDEWISG</sequence>
<evidence type="ECO:0000313" key="1">
    <source>
        <dbReference type="EMBL" id="GEC97402.1"/>
    </source>
</evidence>
<name>A0A4Y4CZ69_ZOORA</name>
<organism evidence="1 2">
    <name type="scientific">Zoogloea ramigera</name>
    <dbReference type="NCBI Taxonomy" id="350"/>
    <lineage>
        <taxon>Bacteria</taxon>
        <taxon>Pseudomonadati</taxon>
        <taxon>Pseudomonadota</taxon>
        <taxon>Betaproteobacteria</taxon>
        <taxon>Rhodocyclales</taxon>
        <taxon>Zoogloeaceae</taxon>
        <taxon>Zoogloea</taxon>
    </lineage>
</organism>